<keyword evidence="1" id="KW-0472">Membrane</keyword>
<protein>
    <recommendedName>
        <fullName evidence="3">TLC domain-containing protein</fullName>
    </recommendedName>
</protein>
<reference evidence="2" key="2">
    <citation type="journal article" date="2015" name="Fish Shellfish Immunol.">
        <title>Early steps in the European eel (Anguilla anguilla)-Vibrio vulnificus interaction in the gills: Role of the RtxA13 toxin.</title>
        <authorList>
            <person name="Callol A."/>
            <person name="Pajuelo D."/>
            <person name="Ebbesson L."/>
            <person name="Teles M."/>
            <person name="MacKenzie S."/>
            <person name="Amaro C."/>
        </authorList>
    </citation>
    <scope>NUCLEOTIDE SEQUENCE</scope>
</reference>
<organism evidence="2">
    <name type="scientific">Anguilla anguilla</name>
    <name type="common">European freshwater eel</name>
    <name type="synonym">Muraena anguilla</name>
    <dbReference type="NCBI Taxonomy" id="7936"/>
    <lineage>
        <taxon>Eukaryota</taxon>
        <taxon>Metazoa</taxon>
        <taxon>Chordata</taxon>
        <taxon>Craniata</taxon>
        <taxon>Vertebrata</taxon>
        <taxon>Euteleostomi</taxon>
        <taxon>Actinopterygii</taxon>
        <taxon>Neopterygii</taxon>
        <taxon>Teleostei</taxon>
        <taxon>Anguilliformes</taxon>
        <taxon>Anguillidae</taxon>
        <taxon>Anguilla</taxon>
    </lineage>
</organism>
<reference evidence="2" key="1">
    <citation type="submission" date="2014-11" db="EMBL/GenBank/DDBJ databases">
        <authorList>
            <person name="Amaro Gonzalez C."/>
        </authorList>
    </citation>
    <scope>NUCLEOTIDE SEQUENCE</scope>
</reference>
<evidence type="ECO:0008006" key="3">
    <source>
        <dbReference type="Google" id="ProtNLM"/>
    </source>
</evidence>
<dbReference type="EMBL" id="GBXM01000260">
    <property type="protein sequence ID" value="JAI08318.1"/>
    <property type="molecule type" value="Transcribed_RNA"/>
</dbReference>
<name>A0A0E9Y010_ANGAN</name>
<accession>A0A0E9Y010</accession>
<keyword evidence="1" id="KW-0812">Transmembrane</keyword>
<sequence length="73" mass="8537">MSLDCGRTCKLHTERPRDSILGLHHCATLIAFMMTAYFSFLVNWIQNLFCFFALCKIDVFHHMFEHVLLAQMA</sequence>
<dbReference type="AlphaFoldDB" id="A0A0E9Y010"/>
<feature type="transmembrane region" description="Helical" evidence="1">
    <location>
        <begin position="20"/>
        <end position="38"/>
    </location>
</feature>
<keyword evidence="1" id="KW-1133">Transmembrane helix</keyword>
<proteinExistence type="predicted"/>
<evidence type="ECO:0000313" key="2">
    <source>
        <dbReference type="EMBL" id="JAI08318.1"/>
    </source>
</evidence>
<evidence type="ECO:0000256" key="1">
    <source>
        <dbReference type="SAM" id="Phobius"/>
    </source>
</evidence>